<dbReference type="EMBL" id="BLSC01000479">
    <property type="protein sequence ID" value="GFP38293.1"/>
    <property type="molecule type" value="Genomic_DNA"/>
</dbReference>
<proteinExistence type="predicted"/>
<protein>
    <submittedName>
        <fullName evidence="1">Uncharacterized protein</fullName>
    </submittedName>
</protein>
<accession>A0A6V8Q1D0</accession>
<evidence type="ECO:0000313" key="2">
    <source>
        <dbReference type="Proteomes" id="UP000561271"/>
    </source>
</evidence>
<dbReference type="Proteomes" id="UP000561271">
    <property type="component" value="Unassembled WGS sequence"/>
</dbReference>
<dbReference type="AlphaFoldDB" id="A0A6V8Q1D0"/>
<feature type="non-terminal residue" evidence="1">
    <location>
        <position position="62"/>
    </location>
</feature>
<name>A0A6V8Q1D0_9ACTN</name>
<evidence type="ECO:0000313" key="1">
    <source>
        <dbReference type="EMBL" id="GFP38293.1"/>
    </source>
</evidence>
<sequence>MLSDTPRVGHEISDLVRGKYEEPGSTSVAPFYGDQNDHPRLFGGALYGESDALGVGGGGGGA</sequence>
<reference evidence="1 2" key="1">
    <citation type="journal article" date="2020" name="Front. Microbiol.">
        <title>Single-cell genomics of novel Actinobacteria with the Wood-Ljungdahl pathway discovered in a serpentinizing system.</title>
        <authorList>
            <person name="Merino N."/>
            <person name="Kawai M."/>
            <person name="Boyd E.S."/>
            <person name="Colman D.R."/>
            <person name="McGlynn S.E."/>
            <person name="Nealson K.H."/>
            <person name="Kurokawa K."/>
            <person name="Hongoh Y."/>
        </authorList>
    </citation>
    <scope>NUCLEOTIDE SEQUENCE [LARGE SCALE GENOMIC DNA]</scope>
    <source>
        <strain evidence="1 2">S44</strain>
    </source>
</reference>
<comment type="caution">
    <text evidence="1">The sequence shown here is derived from an EMBL/GenBank/DDBJ whole genome shotgun (WGS) entry which is preliminary data.</text>
</comment>
<gene>
    <name evidence="1" type="ORF">HKBW3S44_01974</name>
</gene>
<organism evidence="1 2">
    <name type="scientific">Candidatus Hakubella thermalkaliphila</name>
    <dbReference type="NCBI Taxonomy" id="2754717"/>
    <lineage>
        <taxon>Bacteria</taxon>
        <taxon>Bacillati</taxon>
        <taxon>Actinomycetota</taxon>
        <taxon>Actinomycetota incertae sedis</taxon>
        <taxon>Candidatus Hakubellales</taxon>
        <taxon>Candidatus Hakubellaceae</taxon>
        <taxon>Candidatus Hakubella</taxon>
    </lineage>
</organism>